<protein>
    <submittedName>
        <fullName evidence="2">Galectin</fullName>
    </submittedName>
</protein>
<feature type="compositionally biased region" description="Low complexity" evidence="1">
    <location>
        <begin position="30"/>
        <end position="42"/>
    </location>
</feature>
<name>A0A0K8PDE0_STRAJ</name>
<reference evidence="2" key="1">
    <citation type="journal article" date="2015" name="Genome Announc.">
        <title>Draft Genome Sequence of Thiostrepton-Producing Streptomyces azureus ATCC 14921.</title>
        <authorList>
            <person name="Sakihara K."/>
            <person name="Maeda J."/>
            <person name="Tashiro K."/>
            <person name="Fujino Y."/>
            <person name="Kuhara S."/>
            <person name="Ohshima T."/>
            <person name="Ogata S."/>
            <person name="Doi K."/>
        </authorList>
    </citation>
    <scope>NUCLEOTIDE SEQUENCE [LARGE SCALE GENOMIC DNA]</scope>
    <source>
        <strain evidence="2">ATCC14921</strain>
    </source>
</reference>
<dbReference type="AlphaFoldDB" id="A0A0K8PDE0"/>
<gene>
    <name evidence="2" type="ORF">SAZU_0123</name>
</gene>
<accession>A0A0K8PDE0</accession>
<feature type="region of interest" description="Disordered" evidence="1">
    <location>
        <begin position="59"/>
        <end position="134"/>
    </location>
</feature>
<feature type="compositionally biased region" description="Basic and acidic residues" evidence="1">
    <location>
        <begin position="94"/>
        <end position="103"/>
    </location>
</feature>
<feature type="compositionally biased region" description="Basic and acidic residues" evidence="1">
    <location>
        <begin position="1"/>
        <end position="12"/>
    </location>
</feature>
<dbReference type="Proteomes" id="UP000053859">
    <property type="component" value="Unassembled WGS sequence"/>
</dbReference>
<proteinExistence type="predicted"/>
<evidence type="ECO:0000313" key="3">
    <source>
        <dbReference type="Proteomes" id="UP000053859"/>
    </source>
</evidence>
<dbReference type="PATRIC" id="fig|146537.3.peg.128"/>
<organism evidence="2 3">
    <name type="scientific">Streptomyces azureus</name>
    <dbReference type="NCBI Taxonomy" id="146537"/>
    <lineage>
        <taxon>Bacteria</taxon>
        <taxon>Bacillati</taxon>
        <taxon>Actinomycetota</taxon>
        <taxon>Actinomycetes</taxon>
        <taxon>Kitasatosporales</taxon>
        <taxon>Streptomycetaceae</taxon>
        <taxon>Streptomyces</taxon>
    </lineage>
</organism>
<dbReference type="EMBL" id="DF968186">
    <property type="protein sequence ID" value="GAP45394.1"/>
    <property type="molecule type" value="Genomic_DNA"/>
</dbReference>
<evidence type="ECO:0000256" key="1">
    <source>
        <dbReference type="SAM" id="MobiDB-lite"/>
    </source>
</evidence>
<evidence type="ECO:0000313" key="2">
    <source>
        <dbReference type="EMBL" id="GAP45394.1"/>
    </source>
</evidence>
<keyword evidence="3" id="KW-1185">Reference proteome</keyword>
<feature type="region of interest" description="Disordered" evidence="1">
    <location>
        <begin position="1"/>
        <end position="46"/>
    </location>
</feature>
<sequence length="134" mass="13740">MRARLRGGDRGHAVAARCGGAPSPAENEVPGTGARAAGPGPADATEDRAALTVRHHVQRAAPEAGARCGPEGPTTRLWTRLRGARDTPWAGPRGVRDTPEAARARLCSAPEAGTPVGRGLIREGHTGSHRVAPG</sequence>